<evidence type="ECO:0000313" key="2">
    <source>
        <dbReference type="Proteomes" id="UP000095283"/>
    </source>
</evidence>
<dbReference type="Proteomes" id="UP000095283">
    <property type="component" value="Unplaced"/>
</dbReference>
<proteinExistence type="predicted"/>
<dbReference type="Gene3D" id="1.10.10.1450">
    <property type="match status" value="1"/>
</dbReference>
<dbReference type="Pfam" id="PF17906">
    <property type="entry name" value="HTH_48"/>
    <property type="match status" value="1"/>
</dbReference>
<dbReference type="InterPro" id="IPR041426">
    <property type="entry name" value="Mos1_HTH"/>
</dbReference>
<dbReference type="WBParaSite" id="Hba_01901">
    <property type="protein sequence ID" value="Hba_01901"/>
    <property type="gene ID" value="Hba_01901"/>
</dbReference>
<keyword evidence="2" id="KW-1185">Reference proteome</keyword>
<protein>
    <submittedName>
        <fullName evidence="3">HTH_48 domain-containing protein</fullName>
    </submittedName>
</protein>
<accession>A0A1I7WB53</accession>
<organism evidence="2 3">
    <name type="scientific">Heterorhabditis bacteriophora</name>
    <name type="common">Entomopathogenic nematode worm</name>
    <dbReference type="NCBI Taxonomy" id="37862"/>
    <lineage>
        <taxon>Eukaryota</taxon>
        <taxon>Metazoa</taxon>
        <taxon>Ecdysozoa</taxon>
        <taxon>Nematoda</taxon>
        <taxon>Chromadorea</taxon>
        <taxon>Rhabditida</taxon>
        <taxon>Rhabditina</taxon>
        <taxon>Rhabditomorpha</taxon>
        <taxon>Strongyloidea</taxon>
        <taxon>Heterorhabditidae</taxon>
        <taxon>Heterorhabditis</taxon>
    </lineage>
</organism>
<sequence length="304" mass="34910">MRRIYAENDHFETLRDFECVISTVENSVIKNLVNSMLERIFQITVRHISYFVFVINTYSNKVCYHFETMKKISIKAVIFHEEETKTKLDTSEDCGTFKKLNYYLPTQFICNFKFSLIISMTNFSKVIILALKNPTKTADLFDTTIKNMVVIAGNCDRDERAAEPCSITHLQLQLFAKVMTAENITNNVILITNYDVLGGCISFSLLFQRFVLALYHKSRFNGKLNLIKQFENDEAPKTAYSTLYSLRVPTTRSGTEACKSIPSVLGEGVVSHSTCKYWFQCFKVGDFDVNDRQRSGTLRTPKTD</sequence>
<reference evidence="3" key="1">
    <citation type="submission" date="2016-11" db="UniProtKB">
        <authorList>
            <consortium name="WormBaseParasite"/>
        </authorList>
    </citation>
    <scope>IDENTIFICATION</scope>
</reference>
<feature type="domain" description="Mos1 transposase HTH" evidence="1">
    <location>
        <begin position="253"/>
        <end position="286"/>
    </location>
</feature>
<evidence type="ECO:0000259" key="1">
    <source>
        <dbReference type="Pfam" id="PF17906"/>
    </source>
</evidence>
<evidence type="ECO:0000313" key="3">
    <source>
        <dbReference type="WBParaSite" id="Hba_01901"/>
    </source>
</evidence>
<name>A0A1I7WB53_HETBA</name>
<dbReference type="AlphaFoldDB" id="A0A1I7WB53"/>